<reference evidence="1" key="2">
    <citation type="journal article" date="2015" name="Fish Shellfish Immunol.">
        <title>Early steps in the European eel (Anguilla anguilla)-Vibrio vulnificus interaction in the gills: Role of the RtxA13 toxin.</title>
        <authorList>
            <person name="Callol A."/>
            <person name="Pajuelo D."/>
            <person name="Ebbesson L."/>
            <person name="Teles M."/>
            <person name="MacKenzie S."/>
            <person name="Amaro C."/>
        </authorList>
    </citation>
    <scope>NUCLEOTIDE SEQUENCE</scope>
</reference>
<dbReference type="EMBL" id="GBXM01024061">
    <property type="protein sequence ID" value="JAH84516.1"/>
    <property type="molecule type" value="Transcribed_RNA"/>
</dbReference>
<protein>
    <submittedName>
        <fullName evidence="1">Uncharacterized protein</fullName>
    </submittedName>
</protein>
<sequence length="47" mass="5668">MDPYVSYFVPKDTQPISNQPYLFIIKVFINFLRTSHIGKLHTIQHYR</sequence>
<reference evidence="1" key="1">
    <citation type="submission" date="2014-11" db="EMBL/GenBank/DDBJ databases">
        <authorList>
            <person name="Amaro Gonzalez C."/>
        </authorList>
    </citation>
    <scope>NUCLEOTIDE SEQUENCE</scope>
</reference>
<name>A0A0E9W2H7_ANGAN</name>
<proteinExistence type="predicted"/>
<organism evidence="1">
    <name type="scientific">Anguilla anguilla</name>
    <name type="common">European freshwater eel</name>
    <name type="synonym">Muraena anguilla</name>
    <dbReference type="NCBI Taxonomy" id="7936"/>
    <lineage>
        <taxon>Eukaryota</taxon>
        <taxon>Metazoa</taxon>
        <taxon>Chordata</taxon>
        <taxon>Craniata</taxon>
        <taxon>Vertebrata</taxon>
        <taxon>Euteleostomi</taxon>
        <taxon>Actinopterygii</taxon>
        <taxon>Neopterygii</taxon>
        <taxon>Teleostei</taxon>
        <taxon>Anguilliformes</taxon>
        <taxon>Anguillidae</taxon>
        <taxon>Anguilla</taxon>
    </lineage>
</organism>
<dbReference type="AlphaFoldDB" id="A0A0E9W2H7"/>
<evidence type="ECO:0000313" key="1">
    <source>
        <dbReference type="EMBL" id="JAH84516.1"/>
    </source>
</evidence>
<accession>A0A0E9W2H7</accession>